<dbReference type="PANTHER" id="PTHR33317:SF4">
    <property type="entry name" value="POLYNUCLEOTIDYL TRANSFERASE, RIBONUCLEASE H-LIKE SUPERFAMILY PROTEIN"/>
    <property type="match status" value="1"/>
</dbReference>
<dbReference type="Pfam" id="PF03652">
    <property type="entry name" value="RuvX"/>
    <property type="match status" value="1"/>
</dbReference>
<evidence type="ECO:0000256" key="1">
    <source>
        <dbReference type="ARBA" id="ARBA00022490"/>
    </source>
</evidence>
<dbReference type="Proteomes" id="UP000824267">
    <property type="component" value="Unassembled WGS sequence"/>
</dbReference>
<keyword evidence="2 5" id="KW-0690">Ribosome biogenesis</keyword>
<dbReference type="CDD" id="cd16964">
    <property type="entry name" value="YqgF"/>
    <property type="match status" value="1"/>
</dbReference>
<keyword evidence="3 5" id="KW-0540">Nuclease</keyword>
<dbReference type="SUPFAM" id="SSF53098">
    <property type="entry name" value="Ribonuclease H-like"/>
    <property type="match status" value="1"/>
</dbReference>
<sequence length="138" mass="15586">MGRLLAIDYGTKRVGLAVSDYMQVIATKLTTVPTVDIFPYLNEYMSREEVDAIVVGDPKQMDNTPSESAKSVHIFVDALAKSFPDKDIYMIDERFTSKIASQTIAKFSKKKKDKRDKGLVDTIAAVLILQDFMEMRKK</sequence>
<comment type="caution">
    <text evidence="7">The sequence shown here is derived from an EMBL/GenBank/DDBJ whole genome shotgun (WGS) entry which is preliminary data.</text>
</comment>
<dbReference type="HAMAP" id="MF_00651">
    <property type="entry name" value="Nuclease_YqgF"/>
    <property type="match status" value="1"/>
</dbReference>
<evidence type="ECO:0000256" key="4">
    <source>
        <dbReference type="ARBA" id="ARBA00022801"/>
    </source>
</evidence>
<accession>A0A9D1RH97</accession>
<comment type="similarity">
    <text evidence="5">Belongs to the YqgF HJR family.</text>
</comment>
<dbReference type="NCBIfam" id="TIGR00250">
    <property type="entry name" value="RNAse_H_YqgF"/>
    <property type="match status" value="1"/>
</dbReference>
<keyword evidence="4 5" id="KW-0378">Hydrolase</keyword>
<dbReference type="EC" id="3.1.-.-" evidence="5"/>
<dbReference type="GO" id="GO:0004518">
    <property type="term" value="F:nuclease activity"/>
    <property type="evidence" value="ECO:0007669"/>
    <property type="project" value="UniProtKB-KW"/>
</dbReference>
<proteinExistence type="inferred from homology"/>
<name>A0A9D1RH97_9BACT</name>
<dbReference type="GO" id="GO:0016788">
    <property type="term" value="F:hydrolase activity, acting on ester bonds"/>
    <property type="evidence" value="ECO:0007669"/>
    <property type="project" value="UniProtKB-UniRule"/>
</dbReference>
<gene>
    <name evidence="7" type="primary">ruvX</name>
    <name evidence="7" type="ORF">IAC47_06185</name>
</gene>
<reference evidence="7" key="2">
    <citation type="submission" date="2021-04" db="EMBL/GenBank/DDBJ databases">
        <authorList>
            <person name="Gilroy R."/>
        </authorList>
    </citation>
    <scope>NUCLEOTIDE SEQUENCE</scope>
    <source>
        <strain evidence="7">Gambia16-930</strain>
    </source>
</reference>
<dbReference type="GO" id="GO:0000967">
    <property type="term" value="P:rRNA 5'-end processing"/>
    <property type="evidence" value="ECO:0007669"/>
    <property type="project" value="UniProtKB-UniRule"/>
</dbReference>
<evidence type="ECO:0000256" key="2">
    <source>
        <dbReference type="ARBA" id="ARBA00022517"/>
    </source>
</evidence>
<reference evidence="7" key="1">
    <citation type="journal article" date="2021" name="PeerJ">
        <title>Extensive microbial diversity within the chicken gut microbiome revealed by metagenomics and culture.</title>
        <authorList>
            <person name="Gilroy R."/>
            <person name="Ravi A."/>
            <person name="Getino M."/>
            <person name="Pursley I."/>
            <person name="Horton D.L."/>
            <person name="Alikhan N.F."/>
            <person name="Baker D."/>
            <person name="Gharbi K."/>
            <person name="Hall N."/>
            <person name="Watson M."/>
            <person name="Adriaenssens E.M."/>
            <person name="Foster-Nyarko E."/>
            <person name="Jarju S."/>
            <person name="Secka A."/>
            <person name="Antonio M."/>
            <person name="Oren A."/>
            <person name="Chaudhuri R.R."/>
            <person name="La Ragione R."/>
            <person name="Hildebrand F."/>
            <person name="Pallen M.J."/>
        </authorList>
    </citation>
    <scope>NUCLEOTIDE SEQUENCE</scope>
    <source>
        <strain evidence="7">Gambia16-930</strain>
    </source>
</reference>
<dbReference type="SMART" id="SM00732">
    <property type="entry name" value="YqgFc"/>
    <property type="match status" value="1"/>
</dbReference>
<evidence type="ECO:0000259" key="6">
    <source>
        <dbReference type="SMART" id="SM00732"/>
    </source>
</evidence>
<dbReference type="GO" id="GO:0005829">
    <property type="term" value="C:cytosol"/>
    <property type="evidence" value="ECO:0007669"/>
    <property type="project" value="TreeGrafter"/>
</dbReference>
<dbReference type="InterPro" id="IPR006641">
    <property type="entry name" value="YqgF/RNaseH-like_dom"/>
</dbReference>
<comment type="function">
    <text evidence="5">Could be a nuclease involved in processing of the 5'-end of pre-16S rRNA.</text>
</comment>
<evidence type="ECO:0000313" key="7">
    <source>
        <dbReference type="EMBL" id="HIW87844.1"/>
    </source>
</evidence>
<organism evidence="7 8">
    <name type="scientific">Candidatus Onthomorpha intestinigallinarum</name>
    <dbReference type="NCBI Taxonomy" id="2840880"/>
    <lineage>
        <taxon>Bacteria</taxon>
        <taxon>Pseudomonadati</taxon>
        <taxon>Bacteroidota</taxon>
        <taxon>Bacteroidia</taxon>
        <taxon>Bacteroidales</taxon>
        <taxon>Candidatus Onthomorpha</taxon>
    </lineage>
</organism>
<protein>
    <recommendedName>
        <fullName evidence="5">Putative pre-16S rRNA nuclease</fullName>
        <ecNumber evidence="5">3.1.-.-</ecNumber>
    </recommendedName>
</protein>
<dbReference type="AlphaFoldDB" id="A0A9D1RH97"/>
<comment type="subcellular location">
    <subcellularLocation>
        <location evidence="5">Cytoplasm</location>
    </subcellularLocation>
</comment>
<dbReference type="EMBL" id="DXGG01000194">
    <property type="protein sequence ID" value="HIW87844.1"/>
    <property type="molecule type" value="Genomic_DNA"/>
</dbReference>
<dbReference type="PANTHER" id="PTHR33317">
    <property type="entry name" value="POLYNUCLEOTIDYL TRANSFERASE, RIBONUCLEASE H-LIKE SUPERFAMILY PROTEIN"/>
    <property type="match status" value="1"/>
</dbReference>
<feature type="domain" description="YqgF/RNase H-like" evidence="6">
    <location>
        <begin position="2"/>
        <end position="100"/>
    </location>
</feature>
<keyword evidence="1 5" id="KW-0963">Cytoplasm</keyword>
<evidence type="ECO:0000313" key="8">
    <source>
        <dbReference type="Proteomes" id="UP000824267"/>
    </source>
</evidence>
<evidence type="ECO:0000256" key="3">
    <source>
        <dbReference type="ARBA" id="ARBA00022722"/>
    </source>
</evidence>
<dbReference type="InterPro" id="IPR012337">
    <property type="entry name" value="RNaseH-like_sf"/>
</dbReference>
<evidence type="ECO:0000256" key="5">
    <source>
        <dbReference type="HAMAP-Rule" id="MF_00651"/>
    </source>
</evidence>
<dbReference type="Gene3D" id="3.30.420.140">
    <property type="entry name" value="YqgF/RNase H-like domain"/>
    <property type="match status" value="1"/>
</dbReference>
<dbReference type="InterPro" id="IPR037027">
    <property type="entry name" value="YqgF/RNaseH-like_dom_sf"/>
</dbReference>
<dbReference type="InterPro" id="IPR005227">
    <property type="entry name" value="YqgF"/>
</dbReference>